<reference evidence="1 2" key="1">
    <citation type="submission" date="2014-10" db="EMBL/GenBank/DDBJ databases">
        <title>Kaistella solincola genome.</title>
        <authorList>
            <person name="Newman J.D."/>
        </authorList>
    </citation>
    <scope>NUCLEOTIDE SEQUENCE [LARGE SCALE GENOMIC DNA]</scope>
    <source>
        <strain evidence="1 2">DSM 22468</strain>
    </source>
</reference>
<accession>A0ABR4ZNC6</accession>
<comment type="caution">
    <text evidence="1">The sequence shown here is derived from an EMBL/GenBank/DDBJ whole genome shotgun (WGS) entry which is preliminary data.</text>
</comment>
<name>A0ABR4ZNC6_9FLAO</name>
<protein>
    <recommendedName>
        <fullName evidence="3">Addiction module toxin RelE</fullName>
    </recommendedName>
</protein>
<keyword evidence="2" id="KW-1185">Reference proteome</keyword>
<sequence length="161" mass="18687">MEYELVKLPYFSNENVSVYTLTNTDSGISVFQKFIQENKDNFRREVEDITKRILSFKEVGARHNFFKHNEGKPADGVCALYDKDESNLRLYCVRYGTVLVILGGGGQKPKNTRAFQETTKLEDENQLMRDLSAEIEKRRRNGDIEFSKDFLDIEGDLLFNL</sequence>
<evidence type="ECO:0000313" key="1">
    <source>
        <dbReference type="EMBL" id="KIA82597.1"/>
    </source>
</evidence>
<organism evidence="1 2">
    <name type="scientific">Kaistella solincola</name>
    <dbReference type="NCBI Taxonomy" id="510955"/>
    <lineage>
        <taxon>Bacteria</taxon>
        <taxon>Pseudomonadati</taxon>
        <taxon>Bacteroidota</taxon>
        <taxon>Flavobacteriia</taxon>
        <taxon>Flavobacteriales</taxon>
        <taxon>Weeksellaceae</taxon>
        <taxon>Chryseobacterium group</taxon>
        <taxon>Kaistella</taxon>
    </lineage>
</organism>
<evidence type="ECO:0000313" key="2">
    <source>
        <dbReference type="Proteomes" id="UP000031275"/>
    </source>
</evidence>
<dbReference type="EMBL" id="JSYK01000004">
    <property type="protein sequence ID" value="KIA82597.1"/>
    <property type="molecule type" value="Genomic_DNA"/>
</dbReference>
<proteinExistence type="predicted"/>
<gene>
    <name evidence="1" type="ORF">OA84_10610</name>
</gene>
<dbReference type="Proteomes" id="UP000031275">
    <property type="component" value="Unassembled WGS sequence"/>
</dbReference>
<evidence type="ECO:0008006" key="3">
    <source>
        <dbReference type="Google" id="ProtNLM"/>
    </source>
</evidence>
<dbReference type="RefSeq" id="WP_039346285.1">
    <property type="nucleotide sequence ID" value="NZ_JSYK01000004.1"/>
</dbReference>